<dbReference type="OrthoDB" id="5370059at2759"/>
<feature type="domain" description="RCC1-like" evidence="3">
    <location>
        <begin position="6"/>
        <end position="414"/>
    </location>
</feature>
<dbReference type="Pfam" id="PF25390">
    <property type="entry name" value="WD40_RLD"/>
    <property type="match status" value="1"/>
</dbReference>
<dbReference type="Gene3D" id="2.130.10.30">
    <property type="entry name" value="Regulator of chromosome condensation 1/beta-lactamase-inhibitor protein II"/>
    <property type="match status" value="2"/>
</dbReference>
<keyword evidence="1" id="KW-0677">Repeat</keyword>
<dbReference type="PROSITE" id="PS00626">
    <property type="entry name" value="RCC1_2"/>
    <property type="match status" value="3"/>
</dbReference>
<feature type="repeat" description="RCC1" evidence="2">
    <location>
        <begin position="324"/>
        <end position="363"/>
    </location>
</feature>
<dbReference type="Proteomes" id="UP001150538">
    <property type="component" value="Unassembled WGS sequence"/>
</dbReference>
<dbReference type="PRINTS" id="PR00633">
    <property type="entry name" value="RCCNDNSATION"/>
</dbReference>
<organism evidence="4 5">
    <name type="scientific">Mycoemilia scoparia</name>
    <dbReference type="NCBI Taxonomy" id="417184"/>
    <lineage>
        <taxon>Eukaryota</taxon>
        <taxon>Fungi</taxon>
        <taxon>Fungi incertae sedis</taxon>
        <taxon>Zoopagomycota</taxon>
        <taxon>Kickxellomycotina</taxon>
        <taxon>Kickxellomycetes</taxon>
        <taxon>Kickxellales</taxon>
        <taxon>Kickxellaceae</taxon>
        <taxon>Mycoemilia</taxon>
    </lineage>
</organism>
<dbReference type="InterPro" id="IPR058923">
    <property type="entry name" value="RCC1-like_dom"/>
</dbReference>
<dbReference type="PANTHER" id="PTHR22870">
    <property type="entry name" value="REGULATOR OF CHROMOSOME CONDENSATION"/>
    <property type="match status" value="1"/>
</dbReference>
<dbReference type="InterPro" id="IPR051210">
    <property type="entry name" value="Ub_ligase/GEF_domain"/>
</dbReference>
<evidence type="ECO:0000313" key="5">
    <source>
        <dbReference type="Proteomes" id="UP001150538"/>
    </source>
</evidence>
<dbReference type="InterPro" id="IPR000408">
    <property type="entry name" value="Reg_chr_condens"/>
</dbReference>
<feature type="repeat" description="RCC1" evidence="2">
    <location>
        <begin position="71"/>
        <end position="136"/>
    </location>
</feature>
<dbReference type="InterPro" id="IPR009091">
    <property type="entry name" value="RCC1/BLIP-II"/>
</dbReference>
<name>A0A9W8DWZ3_9FUNG</name>
<keyword evidence="5" id="KW-1185">Reference proteome</keyword>
<dbReference type="PROSITE" id="PS50012">
    <property type="entry name" value="RCC1_3"/>
    <property type="match status" value="4"/>
</dbReference>
<proteinExistence type="predicted"/>
<protein>
    <recommendedName>
        <fullName evidence="3">RCC1-like domain-containing protein</fullName>
    </recommendedName>
</protein>
<dbReference type="SUPFAM" id="SSF50985">
    <property type="entry name" value="RCC1/BLIP-II"/>
    <property type="match status" value="1"/>
</dbReference>
<evidence type="ECO:0000256" key="2">
    <source>
        <dbReference type="PROSITE-ProRule" id="PRU00235"/>
    </source>
</evidence>
<accession>A0A9W8DWZ3</accession>
<dbReference type="PANTHER" id="PTHR22870:SF466">
    <property type="entry name" value="ANKYRIN REPEAT-CONTAINING PROTEIN"/>
    <property type="match status" value="1"/>
</dbReference>
<evidence type="ECO:0000256" key="1">
    <source>
        <dbReference type="ARBA" id="ARBA00022737"/>
    </source>
</evidence>
<reference evidence="4" key="1">
    <citation type="submission" date="2022-07" db="EMBL/GenBank/DDBJ databases">
        <title>Phylogenomic reconstructions and comparative analyses of Kickxellomycotina fungi.</title>
        <authorList>
            <person name="Reynolds N.K."/>
            <person name="Stajich J.E."/>
            <person name="Barry K."/>
            <person name="Grigoriev I.V."/>
            <person name="Crous P."/>
            <person name="Smith M.E."/>
        </authorList>
    </citation>
    <scope>NUCLEOTIDE SEQUENCE</scope>
    <source>
        <strain evidence="4">NBRC 100468</strain>
    </source>
</reference>
<sequence length="423" mass="45996">MTLYKIFSLGSNSGCQLAVNHDDDLYAPTPTFFQKDDTNDEELHDGEIEANGPPVVIGGGNHTFVYVEGSTTYYACGSNSCGELGLTIDEPKSDQPSHRQVWTKGTVPNGEDSCEIREKVVQMAAGWNHSLMLTSSGSVYSCGDNSFGQCGIGNHAGKCMKEWAKVALGLDGDDKVKAIACGMRHAVVITEKGRLFGWGANRHGQLGFQSKPPSPTSARPKRMAPRYWIEWLPKSITTINGVLGISCGRHHTACVLETDKIAVAGDNKYGQMGRLETGYNKCQNANNSPWNEVQLEQKIHYIVSGWDHIIALFRPPNAGELGPFSLTAWGRSDHGQLGNPIPHNSSILEVACGSNHALVLDEKKHVLSWGWNEHGNCGDSSLNDVLEPRRVDLPSDCEQQKLAPVKVGCGYGNSYIICALLDN</sequence>
<evidence type="ECO:0000313" key="4">
    <source>
        <dbReference type="EMBL" id="KAJ1921747.1"/>
    </source>
</evidence>
<feature type="repeat" description="RCC1" evidence="2">
    <location>
        <begin position="193"/>
        <end position="258"/>
    </location>
</feature>
<gene>
    <name evidence="4" type="ORF">H4219_000480</name>
</gene>
<feature type="repeat" description="RCC1" evidence="2">
    <location>
        <begin position="137"/>
        <end position="192"/>
    </location>
</feature>
<evidence type="ECO:0000259" key="3">
    <source>
        <dbReference type="Pfam" id="PF25390"/>
    </source>
</evidence>
<dbReference type="AlphaFoldDB" id="A0A9W8DWZ3"/>
<comment type="caution">
    <text evidence="4">The sequence shown here is derived from an EMBL/GenBank/DDBJ whole genome shotgun (WGS) entry which is preliminary data.</text>
</comment>
<dbReference type="EMBL" id="JANBPU010000003">
    <property type="protein sequence ID" value="KAJ1921747.1"/>
    <property type="molecule type" value="Genomic_DNA"/>
</dbReference>